<keyword evidence="8" id="KW-1185">Reference proteome</keyword>
<comment type="subcellular location">
    <subcellularLocation>
        <location evidence="1">Membrane</location>
        <topology evidence="1">Multi-pass membrane protein</topology>
    </subcellularLocation>
</comment>
<keyword evidence="3 5" id="KW-1133">Transmembrane helix</keyword>
<feature type="transmembrane region" description="Helical" evidence="5">
    <location>
        <begin position="201"/>
        <end position="220"/>
    </location>
</feature>
<feature type="domain" description="EamA" evidence="6">
    <location>
        <begin position="146"/>
        <end position="274"/>
    </location>
</feature>
<sequence length="292" mass="30486">MFLLTCLAMLAFAANSLLNRVALSDTAIDPASFTLIRLLAGAVFLWFIHAYRPSGERLKRKASVGGNWLSAAALFIYAAGFSFAYLSLTAATGALLLFAAVQITMMAVALSRGERLNAMQMLGFTLALTGLVILLLPGVSAPSWQGAVLMLVAGMAWGIYTLRGQGATDPLQTTAGNFVRAVPFALLCWFVWGAAEPDAIGVWYAVLSGGIASGVGYAIWYSVLPSLSAMIAATVQLSVPVLAAVGGVLLLSESVALRLLVASMAILGGIAIVIGARKTQRQSPDVKSTKAD</sequence>
<dbReference type="InterPro" id="IPR050638">
    <property type="entry name" value="AA-Vitamin_Transporters"/>
</dbReference>
<gene>
    <name evidence="7" type="ORF">KY46_15735</name>
</gene>
<dbReference type="PATRIC" id="fig|265726.11.peg.1394"/>
<feature type="domain" description="EamA" evidence="6">
    <location>
        <begin position="3"/>
        <end position="135"/>
    </location>
</feature>
<feature type="transmembrane region" description="Helical" evidence="5">
    <location>
        <begin position="144"/>
        <end position="162"/>
    </location>
</feature>
<evidence type="ECO:0000313" key="8">
    <source>
        <dbReference type="Proteomes" id="UP000033633"/>
    </source>
</evidence>
<feature type="transmembrane region" description="Helical" evidence="5">
    <location>
        <begin position="34"/>
        <end position="52"/>
    </location>
</feature>
<feature type="transmembrane region" description="Helical" evidence="5">
    <location>
        <begin position="122"/>
        <end position="138"/>
    </location>
</feature>
<dbReference type="PANTHER" id="PTHR32322">
    <property type="entry name" value="INNER MEMBRANE TRANSPORTER"/>
    <property type="match status" value="1"/>
</dbReference>
<keyword evidence="4 5" id="KW-0472">Membrane</keyword>
<dbReference type="SUPFAM" id="SSF103481">
    <property type="entry name" value="Multidrug resistance efflux transporter EmrE"/>
    <property type="match status" value="2"/>
</dbReference>
<feature type="transmembrane region" description="Helical" evidence="5">
    <location>
        <begin position="91"/>
        <end position="110"/>
    </location>
</feature>
<feature type="transmembrane region" description="Helical" evidence="5">
    <location>
        <begin position="255"/>
        <end position="274"/>
    </location>
</feature>
<comment type="caution">
    <text evidence="7">The sequence shown here is derived from an EMBL/GenBank/DDBJ whole genome shotgun (WGS) entry which is preliminary data.</text>
</comment>
<dbReference type="Proteomes" id="UP000033633">
    <property type="component" value="Unassembled WGS sequence"/>
</dbReference>
<feature type="transmembrane region" description="Helical" evidence="5">
    <location>
        <begin position="227"/>
        <end position="249"/>
    </location>
</feature>
<accession>A0A0F5VAE6</accession>
<dbReference type="OrthoDB" id="321830at2"/>
<reference evidence="7 8" key="1">
    <citation type="submission" date="2014-12" db="EMBL/GenBank/DDBJ databases">
        <title>Mercury Reductase activity and rhizosphere competence traits in the genome of root associated Photobacterium halotolerans MELD1.</title>
        <authorList>
            <person name="Mathew D.C."/>
            <person name="Huang C.-C."/>
        </authorList>
    </citation>
    <scope>NUCLEOTIDE SEQUENCE [LARGE SCALE GENOMIC DNA]</scope>
    <source>
        <strain evidence="7 8">MELD1</strain>
    </source>
</reference>
<evidence type="ECO:0000256" key="3">
    <source>
        <dbReference type="ARBA" id="ARBA00022989"/>
    </source>
</evidence>
<dbReference type="Pfam" id="PF00892">
    <property type="entry name" value="EamA"/>
    <property type="match status" value="2"/>
</dbReference>
<evidence type="ECO:0000256" key="5">
    <source>
        <dbReference type="SAM" id="Phobius"/>
    </source>
</evidence>
<dbReference type="PANTHER" id="PTHR32322:SF9">
    <property type="entry name" value="AMINO-ACID METABOLITE EFFLUX PUMP-RELATED"/>
    <property type="match status" value="1"/>
</dbReference>
<evidence type="ECO:0000256" key="1">
    <source>
        <dbReference type="ARBA" id="ARBA00004141"/>
    </source>
</evidence>
<keyword evidence="2 5" id="KW-0812">Transmembrane</keyword>
<proteinExistence type="predicted"/>
<evidence type="ECO:0000259" key="6">
    <source>
        <dbReference type="Pfam" id="PF00892"/>
    </source>
</evidence>
<evidence type="ECO:0000256" key="4">
    <source>
        <dbReference type="ARBA" id="ARBA00023136"/>
    </source>
</evidence>
<dbReference type="InterPro" id="IPR000620">
    <property type="entry name" value="EamA_dom"/>
</dbReference>
<organism evidence="7 8">
    <name type="scientific">Photobacterium halotolerans</name>
    <dbReference type="NCBI Taxonomy" id="265726"/>
    <lineage>
        <taxon>Bacteria</taxon>
        <taxon>Pseudomonadati</taxon>
        <taxon>Pseudomonadota</taxon>
        <taxon>Gammaproteobacteria</taxon>
        <taxon>Vibrionales</taxon>
        <taxon>Vibrionaceae</taxon>
        <taxon>Photobacterium</taxon>
    </lineage>
</organism>
<dbReference type="AlphaFoldDB" id="A0A0F5VAE6"/>
<dbReference type="InterPro" id="IPR037185">
    <property type="entry name" value="EmrE-like"/>
</dbReference>
<name>A0A0F5VAE6_9GAMM</name>
<feature type="transmembrane region" description="Helical" evidence="5">
    <location>
        <begin position="64"/>
        <end position="85"/>
    </location>
</feature>
<evidence type="ECO:0000313" key="7">
    <source>
        <dbReference type="EMBL" id="KKC99047.1"/>
    </source>
</evidence>
<dbReference type="GO" id="GO:0016020">
    <property type="term" value="C:membrane"/>
    <property type="evidence" value="ECO:0007669"/>
    <property type="project" value="UniProtKB-SubCell"/>
</dbReference>
<feature type="transmembrane region" description="Helical" evidence="5">
    <location>
        <begin position="174"/>
        <end position="195"/>
    </location>
</feature>
<evidence type="ECO:0000256" key="2">
    <source>
        <dbReference type="ARBA" id="ARBA00022692"/>
    </source>
</evidence>
<protein>
    <submittedName>
        <fullName evidence="7">Membrane protein</fullName>
    </submittedName>
</protein>
<dbReference type="EMBL" id="JWYV01000014">
    <property type="protein sequence ID" value="KKC99047.1"/>
    <property type="molecule type" value="Genomic_DNA"/>
</dbReference>